<feature type="transmembrane region" description="Helical" evidence="1">
    <location>
        <begin position="245"/>
        <end position="263"/>
    </location>
</feature>
<dbReference type="EMBL" id="JASJOU010000002">
    <property type="protein sequence ID" value="MDJ1500507.1"/>
    <property type="molecule type" value="Genomic_DNA"/>
</dbReference>
<dbReference type="GO" id="GO:0016020">
    <property type="term" value="C:membrane"/>
    <property type="evidence" value="ECO:0007669"/>
    <property type="project" value="TreeGrafter"/>
</dbReference>
<keyword evidence="4" id="KW-1185">Reference proteome</keyword>
<gene>
    <name evidence="3" type="ORF">QNI22_07620</name>
</gene>
<feature type="transmembrane region" description="Helical" evidence="1">
    <location>
        <begin position="308"/>
        <end position="326"/>
    </location>
</feature>
<dbReference type="GO" id="GO:0016747">
    <property type="term" value="F:acyltransferase activity, transferring groups other than amino-acyl groups"/>
    <property type="evidence" value="ECO:0007669"/>
    <property type="project" value="InterPro"/>
</dbReference>
<keyword evidence="1" id="KW-0812">Transmembrane</keyword>
<dbReference type="PANTHER" id="PTHR23028">
    <property type="entry name" value="ACETYLTRANSFERASE"/>
    <property type="match status" value="1"/>
</dbReference>
<keyword evidence="1" id="KW-1133">Transmembrane helix</keyword>
<feature type="domain" description="Acyltransferase 3" evidence="2">
    <location>
        <begin position="4"/>
        <end position="322"/>
    </location>
</feature>
<protein>
    <submittedName>
        <fullName evidence="3">Acyltransferase</fullName>
        <ecNumber evidence="3">2.3.-.-</ecNumber>
    </submittedName>
</protein>
<evidence type="ECO:0000313" key="4">
    <source>
        <dbReference type="Proteomes" id="UP001232063"/>
    </source>
</evidence>
<feature type="transmembrane region" description="Helical" evidence="1">
    <location>
        <begin position="40"/>
        <end position="61"/>
    </location>
</feature>
<dbReference type="InterPro" id="IPR002656">
    <property type="entry name" value="Acyl_transf_3_dom"/>
</dbReference>
<dbReference type="Pfam" id="PF01757">
    <property type="entry name" value="Acyl_transf_3"/>
    <property type="match status" value="1"/>
</dbReference>
<name>A0AAE3UEQ0_9BACT</name>
<dbReference type="Proteomes" id="UP001232063">
    <property type="component" value="Unassembled WGS sequence"/>
</dbReference>
<feature type="transmembrane region" description="Helical" evidence="1">
    <location>
        <begin position="284"/>
        <end position="302"/>
    </location>
</feature>
<dbReference type="RefSeq" id="WP_314510038.1">
    <property type="nucleotide sequence ID" value="NZ_JASJOU010000002.1"/>
</dbReference>
<feature type="transmembrane region" description="Helical" evidence="1">
    <location>
        <begin position="9"/>
        <end position="28"/>
    </location>
</feature>
<dbReference type="PANTHER" id="PTHR23028:SF53">
    <property type="entry name" value="ACYL_TRANSF_3 DOMAIN-CONTAINING PROTEIN"/>
    <property type="match status" value="1"/>
</dbReference>
<dbReference type="GO" id="GO:0000271">
    <property type="term" value="P:polysaccharide biosynthetic process"/>
    <property type="evidence" value="ECO:0007669"/>
    <property type="project" value="TreeGrafter"/>
</dbReference>
<comment type="caution">
    <text evidence="3">The sequence shown here is derived from an EMBL/GenBank/DDBJ whole genome shotgun (WGS) entry which is preliminary data.</text>
</comment>
<keyword evidence="3" id="KW-0012">Acyltransferase</keyword>
<organism evidence="3 4">
    <name type="scientific">Xanthocytophaga agilis</name>
    <dbReference type="NCBI Taxonomy" id="3048010"/>
    <lineage>
        <taxon>Bacteria</taxon>
        <taxon>Pseudomonadati</taxon>
        <taxon>Bacteroidota</taxon>
        <taxon>Cytophagia</taxon>
        <taxon>Cytophagales</taxon>
        <taxon>Rhodocytophagaceae</taxon>
        <taxon>Xanthocytophaga</taxon>
    </lineage>
</organism>
<feature type="transmembrane region" description="Helical" evidence="1">
    <location>
        <begin position="152"/>
        <end position="173"/>
    </location>
</feature>
<dbReference type="AlphaFoldDB" id="A0AAE3UEQ0"/>
<proteinExistence type="predicted"/>
<reference evidence="3" key="1">
    <citation type="submission" date="2023-05" db="EMBL/GenBank/DDBJ databases">
        <authorList>
            <person name="Zhang X."/>
        </authorList>
    </citation>
    <scope>NUCLEOTIDE SEQUENCE</scope>
    <source>
        <strain evidence="3">BD1B2-1</strain>
    </source>
</reference>
<accession>A0AAE3UEQ0</accession>
<evidence type="ECO:0000256" key="1">
    <source>
        <dbReference type="SAM" id="Phobius"/>
    </source>
</evidence>
<evidence type="ECO:0000259" key="2">
    <source>
        <dbReference type="Pfam" id="PF01757"/>
    </source>
</evidence>
<dbReference type="InterPro" id="IPR050879">
    <property type="entry name" value="Acyltransferase_3"/>
</dbReference>
<feature type="transmembrane region" description="Helical" evidence="1">
    <location>
        <begin position="217"/>
        <end position="233"/>
    </location>
</feature>
<evidence type="ECO:0000313" key="3">
    <source>
        <dbReference type="EMBL" id="MDJ1500507.1"/>
    </source>
</evidence>
<dbReference type="EC" id="2.3.-.-" evidence="3"/>
<keyword evidence="3" id="KW-0808">Transferase</keyword>
<sequence>MGRIYSLDYLRGLAATIVMLGHYYAWFYHGMDSEDLLQRLVTYAVSIFYILSGITLYLVNARTFNFDLESFVTFGIKRVTRIFPLLYLCIALTMLFSGWPHWKNILLNLTGLFGFTQYTGGIAHASWSIGMEIVFYFTFPVFFLLLRWKQYWLFALLVIVSFAVGYYYAFILINPNIPIEDQWSKVYIKPGNHLYFFAGGIALGYFKKNFFYPNQTLLNIGIVICLILFAIFPTESNLSDHIWGYNRLFFAMLSFALCWCFAVSNWQFPNLIHKTLHFLGEKSYSIYLLHPIVYHFYHISYLSTPIKFGLSFVSTLFLSHIVYSLIEYPAMAWGKEVCRKLTTPLPVESQS</sequence>
<keyword evidence="1" id="KW-0472">Membrane</keyword>
<feature type="transmembrane region" description="Helical" evidence="1">
    <location>
        <begin position="122"/>
        <end position="145"/>
    </location>
</feature>
<feature type="transmembrane region" description="Helical" evidence="1">
    <location>
        <begin position="82"/>
        <end position="102"/>
    </location>
</feature>